<name>A0AAW6T3H8_9MICO</name>
<organism evidence="9 10">
    <name type="scientific">Ruicaihuangia caeni</name>
    <dbReference type="NCBI Taxonomy" id="3042517"/>
    <lineage>
        <taxon>Bacteria</taxon>
        <taxon>Bacillati</taxon>
        <taxon>Actinomycetota</taxon>
        <taxon>Actinomycetes</taxon>
        <taxon>Micrococcales</taxon>
        <taxon>Microbacteriaceae</taxon>
        <taxon>Ruicaihuangia</taxon>
    </lineage>
</organism>
<evidence type="ECO:0000256" key="6">
    <source>
        <dbReference type="ARBA" id="ARBA00022989"/>
    </source>
</evidence>
<dbReference type="EMBL" id="JASATX010000002">
    <property type="protein sequence ID" value="MDI2098375.1"/>
    <property type="molecule type" value="Genomic_DNA"/>
</dbReference>
<dbReference type="GO" id="GO:0005886">
    <property type="term" value="C:plasma membrane"/>
    <property type="evidence" value="ECO:0007669"/>
    <property type="project" value="UniProtKB-SubCell"/>
</dbReference>
<sequence length="305" mass="32160">MLGVLVGFAIIAVIIATGYLVRRTGLLGDEARYMLAKLVFFVLSPCLLLTVIADADPARLFSPLMLASLLAALSVFLVMFLVVRFVWRRKTAETVVTTLAAGYVNANNIGIPVAVYVLGDAAWVAPVILLQLLLITPLSLTALDLSTRGGVSVGRILAQPFRNPIIIGSAIGLVLALTKVPVPEAALEPFRIMGAAAVPLMLMNYGMSLHGQRLLQPGTGRRDVLTASALKLFAMPLAAWLLGSALGISGHQLFVVVALAALPTAQNVFNYAQRYGRGETVARDTILITTVGSVAVLAAAAALLH</sequence>
<keyword evidence="3" id="KW-0813">Transport</keyword>
<proteinExistence type="inferred from homology"/>
<evidence type="ECO:0000313" key="10">
    <source>
        <dbReference type="Proteomes" id="UP001321506"/>
    </source>
</evidence>
<dbReference type="RefSeq" id="WP_281488173.1">
    <property type="nucleotide sequence ID" value="NZ_JASATX010000002.1"/>
</dbReference>
<protein>
    <submittedName>
        <fullName evidence="9">AEC family transporter</fullName>
    </submittedName>
</protein>
<evidence type="ECO:0000256" key="5">
    <source>
        <dbReference type="ARBA" id="ARBA00022692"/>
    </source>
</evidence>
<dbReference type="InterPro" id="IPR004776">
    <property type="entry name" value="Mem_transp_PIN-like"/>
</dbReference>
<feature type="transmembrane region" description="Helical" evidence="8">
    <location>
        <begin position="164"/>
        <end position="183"/>
    </location>
</feature>
<dbReference type="Gene3D" id="1.20.1530.20">
    <property type="match status" value="1"/>
</dbReference>
<keyword evidence="7 8" id="KW-0472">Membrane</keyword>
<dbReference type="Pfam" id="PF03547">
    <property type="entry name" value="Mem_trans"/>
    <property type="match status" value="2"/>
</dbReference>
<evidence type="ECO:0000256" key="3">
    <source>
        <dbReference type="ARBA" id="ARBA00022448"/>
    </source>
</evidence>
<dbReference type="Proteomes" id="UP001321506">
    <property type="component" value="Unassembled WGS sequence"/>
</dbReference>
<keyword evidence="4" id="KW-1003">Cell membrane</keyword>
<comment type="similarity">
    <text evidence="2">Belongs to the auxin efflux carrier (TC 2.A.69) family.</text>
</comment>
<feature type="transmembrane region" description="Helical" evidence="8">
    <location>
        <begin position="34"/>
        <end position="53"/>
    </location>
</feature>
<feature type="transmembrane region" description="Helical" evidence="8">
    <location>
        <begin position="228"/>
        <end position="247"/>
    </location>
</feature>
<feature type="transmembrane region" description="Helical" evidence="8">
    <location>
        <begin position="94"/>
        <end position="117"/>
    </location>
</feature>
<evidence type="ECO:0000256" key="2">
    <source>
        <dbReference type="ARBA" id="ARBA00010145"/>
    </source>
</evidence>
<dbReference type="PANTHER" id="PTHR36838:SF3">
    <property type="entry name" value="TRANSPORTER AUXIN EFFLUX CARRIER EC FAMILY"/>
    <property type="match status" value="1"/>
</dbReference>
<gene>
    <name evidence="9" type="ORF">QF206_05275</name>
</gene>
<accession>A0AAW6T3H8</accession>
<feature type="transmembrane region" description="Helical" evidence="8">
    <location>
        <begin position="65"/>
        <end position="87"/>
    </location>
</feature>
<comment type="caution">
    <text evidence="9">The sequence shown here is derived from an EMBL/GenBank/DDBJ whole genome shotgun (WGS) entry which is preliminary data.</text>
</comment>
<comment type="subcellular location">
    <subcellularLocation>
        <location evidence="1">Cell membrane</location>
        <topology evidence="1">Multi-pass membrane protein</topology>
    </subcellularLocation>
</comment>
<dbReference type="InterPro" id="IPR038770">
    <property type="entry name" value="Na+/solute_symporter_sf"/>
</dbReference>
<feature type="transmembrane region" description="Helical" evidence="8">
    <location>
        <begin position="6"/>
        <end position="22"/>
    </location>
</feature>
<keyword evidence="5 8" id="KW-0812">Transmembrane</keyword>
<feature type="transmembrane region" description="Helical" evidence="8">
    <location>
        <begin position="253"/>
        <end position="272"/>
    </location>
</feature>
<dbReference type="AlphaFoldDB" id="A0AAW6T3H8"/>
<feature type="transmembrane region" description="Helical" evidence="8">
    <location>
        <begin position="284"/>
        <end position="304"/>
    </location>
</feature>
<reference evidence="9 10" key="1">
    <citation type="submission" date="2023-04" db="EMBL/GenBank/DDBJ databases">
        <title>Klugiella caeni sp. nov. isolated from the sludge of biochemical tank.</title>
        <authorList>
            <person name="Geng K."/>
        </authorList>
    </citation>
    <scope>NUCLEOTIDE SEQUENCE [LARGE SCALE GENOMIC DNA]</scope>
    <source>
        <strain evidence="9 10">YN-L-19</strain>
    </source>
</reference>
<keyword evidence="10" id="KW-1185">Reference proteome</keyword>
<evidence type="ECO:0000313" key="9">
    <source>
        <dbReference type="EMBL" id="MDI2098375.1"/>
    </source>
</evidence>
<evidence type="ECO:0000256" key="4">
    <source>
        <dbReference type="ARBA" id="ARBA00022475"/>
    </source>
</evidence>
<feature type="transmembrane region" description="Helical" evidence="8">
    <location>
        <begin position="123"/>
        <end position="143"/>
    </location>
</feature>
<evidence type="ECO:0000256" key="1">
    <source>
        <dbReference type="ARBA" id="ARBA00004651"/>
    </source>
</evidence>
<dbReference type="PANTHER" id="PTHR36838">
    <property type="entry name" value="AUXIN EFFLUX CARRIER FAMILY PROTEIN"/>
    <property type="match status" value="1"/>
</dbReference>
<dbReference type="GO" id="GO:0055085">
    <property type="term" value="P:transmembrane transport"/>
    <property type="evidence" value="ECO:0007669"/>
    <property type="project" value="InterPro"/>
</dbReference>
<evidence type="ECO:0000256" key="7">
    <source>
        <dbReference type="ARBA" id="ARBA00023136"/>
    </source>
</evidence>
<evidence type="ECO:0000256" key="8">
    <source>
        <dbReference type="SAM" id="Phobius"/>
    </source>
</evidence>
<feature type="transmembrane region" description="Helical" evidence="8">
    <location>
        <begin position="189"/>
        <end position="207"/>
    </location>
</feature>
<keyword evidence="6 8" id="KW-1133">Transmembrane helix</keyword>